<dbReference type="PANTHER" id="PTHR14456">
    <property type="entry name" value="INOSITOL POLYPHOSPHATE KINASE 1"/>
    <property type="match status" value="1"/>
</dbReference>
<sequence>MNYEEHRVVDKTCTLECGGSEINRKTSDSMELVLEGSDVGIWVYKGKGAQTLFSVVMTDQILILLERQFLEAVKNNILCQGPAWRVNASKVNPLYDSVLLISDHSIFPDGIINVAPCISVEIKPKCGFLQNSKFIAEANAVKRTISRFQMYQVLKLHQGEISCVSDYDPLDLFSGSIRKINKAIKELFTMPQNNFCIFLNGYLISEGLAGIDSTRSVANGKFEDTLEGIIRADRGFRLNSFLYLVAETILISKVLGKLLDAQKLDLIDIEGVIHAYYNVIFQYYKICGEWGDSKVSKRCPSLYSLSLEDNLKIVRDYMIATTTKDCSLMLSFKPKMDEDQMSLHNTVYLESMSLQNTVCLEPINQRFDYKAYFIDLDMKPLKKMVHYYEQNQKIVSCYTPKEKMKYEPPNLVNRNEY</sequence>
<dbReference type="EC" id="2.7.1.158" evidence="1 6"/>
<dbReference type="EMBL" id="JACGCM010001976">
    <property type="protein sequence ID" value="KAF6146485.1"/>
    <property type="molecule type" value="Genomic_DNA"/>
</dbReference>
<comment type="catalytic activity">
    <reaction evidence="6">
        <text>1D-myo-inositol 1,3,4,5,6-pentakisphosphate + ATP = 1D-myo-inositol hexakisphosphate + ADP + H(+)</text>
        <dbReference type="Rhea" id="RHEA:20313"/>
        <dbReference type="ChEBI" id="CHEBI:15378"/>
        <dbReference type="ChEBI" id="CHEBI:30616"/>
        <dbReference type="ChEBI" id="CHEBI:57733"/>
        <dbReference type="ChEBI" id="CHEBI:58130"/>
        <dbReference type="ChEBI" id="CHEBI:456216"/>
        <dbReference type="EC" id="2.7.1.158"/>
    </reaction>
</comment>
<keyword evidence="5 6" id="KW-0067">ATP-binding</keyword>
<gene>
    <name evidence="7" type="ORF">GIB67_037785</name>
</gene>
<accession>A0A7J7LV40</accession>
<dbReference type="Gene3D" id="3.30.200.110">
    <property type="entry name" value="Inositol-pentakisphosphate 2-kinase, N-lobe"/>
    <property type="match status" value="1"/>
</dbReference>
<evidence type="ECO:0000256" key="2">
    <source>
        <dbReference type="ARBA" id="ARBA00022679"/>
    </source>
</evidence>
<dbReference type="InterPro" id="IPR009286">
    <property type="entry name" value="Ins_P5_2-kin"/>
</dbReference>
<name>A0A7J7LV40_9MAGN</name>
<comment type="domain">
    <text evidence="6">The EXKPK motif is conserved in inositol-pentakisphosphate 2-kinases of both family 1 and 2.</text>
</comment>
<dbReference type="InterPro" id="IPR043001">
    <property type="entry name" value="IP5_2-K_N_lobe"/>
</dbReference>
<keyword evidence="4 6" id="KW-0418">Kinase</keyword>
<protein>
    <recommendedName>
        <fullName evidence="1 6">Inositol-pentakisphosphate 2-kinase</fullName>
        <ecNumber evidence="1 6">2.7.1.158</ecNumber>
    </recommendedName>
</protein>
<dbReference type="OrthoDB" id="272370at2759"/>
<keyword evidence="2 6" id="KW-0808">Transferase</keyword>
<evidence type="ECO:0000256" key="4">
    <source>
        <dbReference type="ARBA" id="ARBA00022777"/>
    </source>
</evidence>
<dbReference type="GO" id="GO:0035299">
    <property type="term" value="F:inositol-1,3,4,5,6-pentakisphosphate 2-kinase activity"/>
    <property type="evidence" value="ECO:0007669"/>
    <property type="project" value="UniProtKB-EC"/>
</dbReference>
<dbReference type="AlphaFoldDB" id="A0A7J7LV40"/>
<evidence type="ECO:0000313" key="7">
    <source>
        <dbReference type="EMBL" id="KAF6146485.1"/>
    </source>
</evidence>
<evidence type="ECO:0000256" key="6">
    <source>
        <dbReference type="RuleBase" id="RU364126"/>
    </source>
</evidence>
<proteinExistence type="predicted"/>
<comment type="caution">
    <text evidence="7">The sequence shown here is derived from an EMBL/GenBank/DDBJ whole genome shotgun (WGS) entry which is preliminary data.</text>
</comment>
<evidence type="ECO:0000256" key="3">
    <source>
        <dbReference type="ARBA" id="ARBA00022741"/>
    </source>
</evidence>
<evidence type="ECO:0000256" key="1">
    <source>
        <dbReference type="ARBA" id="ARBA00012023"/>
    </source>
</evidence>
<keyword evidence="3 6" id="KW-0547">Nucleotide-binding</keyword>
<evidence type="ECO:0000256" key="5">
    <source>
        <dbReference type="ARBA" id="ARBA00022840"/>
    </source>
</evidence>
<dbReference type="GO" id="GO:0005524">
    <property type="term" value="F:ATP binding"/>
    <property type="evidence" value="ECO:0007669"/>
    <property type="project" value="UniProtKB-KW"/>
</dbReference>
<dbReference type="PANTHER" id="PTHR14456:SF2">
    <property type="entry name" value="INOSITOL-PENTAKISPHOSPHATE 2-KINASE"/>
    <property type="match status" value="1"/>
</dbReference>
<dbReference type="GO" id="GO:0005634">
    <property type="term" value="C:nucleus"/>
    <property type="evidence" value="ECO:0007669"/>
    <property type="project" value="TreeGrafter"/>
</dbReference>
<keyword evidence="8" id="KW-1185">Reference proteome</keyword>
<dbReference type="GO" id="GO:0032958">
    <property type="term" value="P:inositol phosphate biosynthetic process"/>
    <property type="evidence" value="ECO:0007669"/>
    <property type="project" value="TreeGrafter"/>
</dbReference>
<reference evidence="7 8" key="1">
    <citation type="journal article" date="2020" name="IScience">
        <title>Genome Sequencing of the Endangered Kingdonia uniflora (Circaeasteraceae, Ranunculales) Reveals Potential Mechanisms of Evolutionary Specialization.</title>
        <authorList>
            <person name="Sun Y."/>
            <person name="Deng T."/>
            <person name="Zhang A."/>
            <person name="Moore M.J."/>
            <person name="Landis J.B."/>
            <person name="Lin N."/>
            <person name="Zhang H."/>
            <person name="Zhang X."/>
            <person name="Huang J."/>
            <person name="Zhang X."/>
            <person name="Sun H."/>
            <person name="Wang H."/>
        </authorList>
    </citation>
    <scope>NUCLEOTIDE SEQUENCE [LARGE SCALE GENOMIC DNA]</scope>
    <source>
        <strain evidence="7">TB1705</strain>
        <tissue evidence="7">Leaf</tissue>
    </source>
</reference>
<dbReference type="Proteomes" id="UP000541444">
    <property type="component" value="Unassembled WGS sequence"/>
</dbReference>
<comment type="function">
    <text evidence="6">Phosphorylates Ins(1,3,4,5,6)P5 at position 2 to form Ins(1,2,3,4,5,6)P6 (InsP6 or phytate).</text>
</comment>
<dbReference type="Pfam" id="PF06090">
    <property type="entry name" value="Ins_P5_2-kin"/>
    <property type="match status" value="1"/>
</dbReference>
<evidence type="ECO:0000313" key="8">
    <source>
        <dbReference type="Proteomes" id="UP000541444"/>
    </source>
</evidence>
<organism evidence="7 8">
    <name type="scientific">Kingdonia uniflora</name>
    <dbReference type="NCBI Taxonomy" id="39325"/>
    <lineage>
        <taxon>Eukaryota</taxon>
        <taxon>Viridiplantae</taxon>
        <taxon>Streptophyta</taxon>
        <taxon>Embryophyta</taxon>
        <taxon>Tracheophyta</taxon>
        <taxon>Spermatophyta</taxon>
        <taxon>Magnoliopsida</taxon>
        <taxon>Ranunculales</taxon>
        <taxon>Circaeasteraceae</taxon>
        <taxon>Kingdonia</taxon>
    </lineage>
</organism>